<dbReference type="KEGG" id="tpla:ElP_32570"/>
<organism evidence="1 2">
    <name type="scientific">Tautonia plasticadhaerens</name>
    <dbReference type="NCBI Taxonomy" id="2527974"/>
    <lineage>
        <taxon>Bacteria</taxon>
        <taxon>Pseudomonadati</taxon>
        <taxon>Planctomycetota</taxon>
        <taxon>Planctomycetia</taxon>
        <taxon>Isosphaerales</taxon>
        <taxon>Isosphaeraceae</taxon>
        <taxon>Tautonia</taxon>
    </lineage>
</organism>
<reference evidence="1 2" key="1">
    <citation type="submission" date="2019-02" db="EMBL/GenBank/DDBJ databases">
        <title>Deep-cultivation of Planctomycetes and their phenomic and genomic characterization uncovers novel biology.</title>
        <authorList>
            <person name="Wiegand S."/>
            <person name="Jogler M."/>
            <person name="Boedeker C."/>
            <person name="Pinto D."/>
            <person name="Vollmers J."/>
            <person name="Rivas-Marin E."/>
            <person name="Kohn T."/>
            <person name="Peeters S.H."/>
            <person name="Heuer A."/>
            <person name="Rast P."/>
            <person name="Oberbeckmann S."/>
            <person name="Bunk B."/>
            <person name="Jeske O."/>
            <person name="Meyerdierks A."/>
            <person name="Storesund J.E."/>
            <person name="Kallscheuer N."/>
            <person name="Luecker S."/>
            <person name="Lage O.M."/>
            <person name="Pohl T."/>
            <person name="Merkel B.J."/>
            <person name="Hornburger P."/>
            <person name="Mueller R.-W."/>
            <person name="Bruemmer F."/>
            <person name="Labrenz M."/>
            <person name="Spormann A.M."/>
            <person name="Op den Camp H."/>
            <person name="Overmann J."/>
            <person name="Amann R."/>
            <person name="Jetten M.S.M."/>
            <person name="Mascher T."/>
            <person name="Medema M.H."/>
            <person name="Devos D.P."/>
            <person name="Kaster A.-K."/>
            <person name="Ovreas L."/>
            <person name="Rohde M."/>
            <person name="Galperin M.Y."/>
            <person name="Jogler C."/>
        </authorList>
    </citation>
    <scope>NUCLEOTIDE SEQUENCE [LARGE SCALE GENOMIC DNA]</scope>
    <source>
        <strain evidence="1 2">ElP</strain>
    </source>
</reference>
<accession>A0A518H3E2</accession>
<sequence>MIFQAADFIPPLGAVIDGDECVAAVLFWLCLQPGDVEEGYFAGYTPTQSEWLESGRAEELAVILAELEQHERNA</sequence>
<dbReference type="EMBL" id="CP036426">
    <property type="protein sequence ID" value="QDV35354.1"/>
    <property type="molecule type" value="Genomic_DNA"/>
</dbReference>
<proteinExistence type="predicted"/>
<name>A0A518H3E2_9BACT</name>
<dbReference type="Proteomes" id="UP000317835">
    <property type="component" value="Chromosome"/>
</dbReference>
<protein>
    <submittedName>
        <fullName evidence="1">Uncharacterized protein</fullName>
    </submittedName>
</protein>
<dbReference type="RefSeq" id="WP_145270894.1">
    <property type="nucleotide sequence ID" value="NZ_CP036426.1"/>
</dbReference>
<gene>
    <name evidence="1" type="ORF">ElP_32570</name>
</gene>
<keyword evidence="2" id="KW-1185">Reference proteome</keyword>
<dbReference type="OrthoDB" id="3528138at2"/>
<dbReference type="AlphaFoldDB" id="A0A518H3E2"/>
<evidence type="ECO:0000313" key="1">
    <source>
        <dbReference type="EMBL" id="QDV35354.1"/>
    </source>
</evidence>
<evidence type="ECO:0000313" key="2">
    <source>
        <dbReference type="Proteomes" id="UP000317835"/>
    </source>
</evidence>